<reference evidence="11 12" key="1">
    <citation type="journal article" date="2018" name="Biotechnol. Adv.">
        <title>Improved genomic resources and new bioinformatic workflow for the carcinogenic parasite Clonorchis sinensis: Biotechnological implications.</title>
        <authorList>
            <person name="Wang D."/>
            <person name="Korhonen P.K."/>
            <person name="Gasser R.B."/>
            <person name="Young N.D."/>
        </authorList>
    </citation>
    <scope>NUCLEOTIDE SEQUENCE [LARGE SCALE GENOMIC DNA]</scope>
    <source>
        <strain evidence="11">Cs-k2</strain>
    </source>
</reference>
<comment type="function">
    <text evidence="9">Scaffold protein that participates in the c-ring assembly of mitochondrial ATP synthase (F(1)F(0) ATP synthase or complex V) by facilitating the membrane insertion and oligomer formation of the subunit c/ATP5MC3. Participates in the incorporation of the c-ring into vestigial complexes. Additionally influences the incorporation of subunits MT-ATP6, MT-ATP8, ATP5MJ, and ATP5MK in the ATP synthase.</text>
</comment>
<dbReference type="OrthoDB" id="2378895at2759"/>
<dbReference type="InterPro" id="IPR009792">
    <property type="entry name" value="TMEM242"/>
</dbReference>
<keyword evidence="8 10" id="KW-0472">Membrane</keyword>
<gene>
    <name evidence="11" type="ORF">CSKR_200866</name>
</gene>
<evidence type="ECO:0000313" key="11">
    <source>
        <dbReference type="EMBL" id="KAG5448982.1"/>
    </source>
</evidence>
<feature type="transmembrane region" description="Helical" evidence="10">
    <location>
        <begin position="20"/>
        <end position="42"/>
    </location>
</feature>
<dbReference type="AlphaFoldDB" id="A0A8T1MJA8"/>
<evidence type="ECO:0000256" key="8">
    <source>
        <dbReference type="ARBA" id="ARBA00023136"/>
    </source>
</evidence>
<evidence type="ECO:0000256" key="9">
    <source>
        <dbReference type="ARBA" id="ARBA00045905"/>
    </source>
</evidence>
<keyword evidence="7" id="KW-0496">Mitochondrion</keyword>
<comment type="subcellular location">
    <subcellularLocation>
        <location evidence="1">Mitochondrion inner membrane</location>
        <topology evidence="1">Multi-pass membrane protein</topology>
    </subcellularLocation>
</comment>
<evidence type="ECO:0000256" key="6">
    <source>
        <dbReference type="ARBA" id="ARBA00022989"/>
    </source>
</evidence>
<feature type="transmembrane region" description="Helical" evidence="10">
    <location>
        <begin position="74"/>
        <end position="98"/>
    </location>
</feature>
<evidence type="ECO:0000256" key="4">
    <source>
        <dbReference type="ARBA" id="ARBA00022692"/>
    </source>
</evidence>
<dbReference type="GO" id="GO:0005743">
    <property type="term" value="C:mitochondrial inner membrane"/>
    <property type="evidence" value="ECO:0007669"/>
    <property type="project" value="UniProtKB-SubCell"/>
</dbReference>
<accession>A0A8T1MJA8</accession>
<protein>
    <recommendedName>
        <fullName evidence="3">Transmembrane protein 242</fullName>
    </recommendedName>
</protein>
<comment type="similarity">
    <text evidence="2">Belongs to the TMEM242 family.</text>
</comment>
<reference evidence="11 12" key="2">
    <citation type="journal article" date="2021" name="Genomics">
        <title>High-quality reference genome for Clonorchis sinensis.</title>
        <authorList>
            <person name="Young N.D."/>
            <person name="Stroehlein A.J."/>
            <person name="Kinkar L."/>
            <person name="Wang T."/>
            <person name="Sohn W.M."/>
            <person name="Chang B.C.H."/>
            <person name="Kaur P."/>
            <person name="Weisz D."/>
            <person name="Dudchenko O."/>
            <person name="Aiden E.L."/>
            <person name="Korhonen P.K."/>
            <person name="Gasser R.B."/>
        </authorList>
    </citation>
    <scope>NUCLEOTIDE SEQUENCE [LARGE SCALE GENOMIC DNA]</scope>
    <source>
        <strain evidence="11">Cs-k2</strain>
    </source>
</reference>
<proteinExistence type="inferred from homology"/>
<keyword evidence="12" id="KW-1185">Reference proteome</keyword>
<evidence type="ECO:0000313" key="12">
    <source>
        <dbReference type="Proteomes" id="UP000286415"/>
    </source>
</evidence>
<comment type="caution">
    <text evidence="11">The sequence shown here is derived from an EMBL/GenBank/DDBJ whole genome shotgun (WGS) entry which is preliminary data.</text>
</comment>
<dbReference type="EMBL" id="NIRI02000042">
    <property type="protein sequence ID" value="KAG5448982.1"/>
    <property type="molecule type" value="Genomic_DNA"/>
</dbReference>
<keyword evidence="5" id="KW-0999">Mitochondrion inner membrane</keyword>
<dbReference type="PANTHER" id="PTHR13141">
    <property type="entry name" value="TRANSMEMBRANE PROTEIN 242"/>
    <property type="match status" value="1"/>
</dbReference>
<dbReference type="Proteomes" id="UP000286415">
    <property type="component" value="Unassembled WGS sequence"/>
</dbReference>
<keyword evidence="6 10" id="KW-1133">Transmembrane helix</keyword>
<keyword evidence="4 10" id="KW-0812">Transmembrane</keyword>
<dbReference type="PANTHER" id="PTHR13141:SF4">
    <property type="entry name" value="TRANSMEMBRANE PROTEIN 242"/>
    <property type="match status" value="1"/>
</dbReference>
<evidence type="ECO:0000256" key="2">
    <source>
        <dbReference type="ARBA" id="ARBA00007570"/>
    </source>
</evidence>
<dbReference type="Pfam" id="PF07096">
    <property type="entry name" value="DUF1358"/>
    <property type="match status" value="1"/>
</dbReference>
<sequence>MALENDASKELQDAPSKKSAFLIISAAFASTLAGFTATLLMARKLDPGDFTKGFHPVTVEYSGKTLRLESGVRFAARAFGCASLLTFTAVGSASYLVWCWSGAKTVRDFNLRLSNLFPPSWRLKSSDDGTNFRTFNELWNYIQLQDQTRSHTCSVEEK</sequence>
<evidence type="ECO:0000256" key="10">
    <source>
        <dbReference type="SAM" id="Phobius"/>
    </source>
</evidence>
<evidence type="ECO:0000256" key="3">
    <source>
        <dbReference type="ARBA" id="ARBA00013934"/>
    </source>
</evidence>
<organism evidence="11 12">
    <name type="scientific">Clonorchis sinensis</name>
    <name type="common">Chinese liver fluke</name>
    <dbReference type="NCBI Taxonomy" id="79923"/>
    <lineage>
        <taxon>Eukaryota</taxon>
        <taxon>Metazoa</taxon>
        <taxon>Spiralia</taxon>
        <taxon>Lophotrochozoa</taxon>
        <taxon>Platyhelminthes</taxon>
        <taxon>Trematoda</taxon>
        <taxon>Digenea</taxon>
        <taxon>Opisthorchiida</taxon>
        <taxon>Opisthorchiata</taxon>
        <taxon>Opisthorchiidae</taxon>
        <taxon>Clonorchis</taxon>
    </lineage>
</organism>
<evidence type="ECO:0000256" key="1">
    <source>
        <dbReference type="ARBA" id="ARBA00004448"/>
    </source>
</evidence>
<name>A0A8T1MJA8_CLOSI</name>
<evidence type="ECO:0000256" key="7">
    <source>
        <dbReference type="ARBA" id="ARBA00023128"/>
    </source>
</evidence>
<evidence type="ECO:0000256" key="5">
    <source>
        <dbReference type="ARBA" id="ARBA00022792"/>
    </source>
</evidence>